<sequence length="88" mass="10466">MAHPPLPQEYYDLLEKIQAADFVLVELTLYLDTHPDDMAALQQFNQYAQYSKQLKQMYEETYGPLQQYGNSYTDANWSWGRSPWPWQV</sequence>
<dbReference type="InterPro" id="IPR024207">
    <property type="entry name" value="CotJB_dom"/>
</dbReference>
<dbReference type="RefSeq" id="WP_343798706.1">
    <property type="nucleotide sequence ID" value="NZ_BAAADJ010000021.1"/>
</dbReference>
<evidence type="ECO:0000313" key="2">
    <source>
        <dbReference type="EMBL" id="GAA0329601.1"/>
    </source>
</evidence>
<evidence type="ECO:0000259" key="1">
    <source>
        <dbReference type="Pfam" id="PF12652"/>
    </source>
</evidence>
<evidence type="ECO:0000313" key="3">
    <source>
        <dbReference type="Proteomes" id="UP001500782"/>
    </source>
</evidence>
<keyword evidence="2" id="KW-0167">Capsid protein</keyword>
<reference evidence="3" key="1">
    <citation type="journal article" date="2019" name="Int. J. Syst. Evol. Microbiol.">
        <title>The Global Catalogue of Microorganisms (GCM) 10K type strain sequencing project: providing services to taxonomists for standard genome sequencing and annotation.</title>
        <authorList>
            <consortium name="The Broad Institute Genomics Platform"/>
            <consortium name="The Broad Institute Genome Sequencing Center for Infectious Disease"/>
            <person name="Wu L."/>
            <person name="Ma J."/>
        </authorList>
    </citation>
    <scope>NUCLEOTIDE SEQUENCE [LARGE SCALE GENOMIC DNA]</scope>
    <source>
        <strain evidence="3">JCM 9731</strain>
    </source>
</reference>
<proteinExistence type="predicted"/>
<dbReference type="InterPro" id="IPR016571">
    <property type="entry name" value="Spore_coat_assembly_CotJB"/>
</dbReference>
<accession>A0ABP3FY11</accession>
<dbReference type="Pfam" id="PF12652">
    <property type="entry name" value="CotJB"/>
    <property type="match status" value="1"/>
</dbReference>
<keyword evidence="2" id="KW-0946">Virion</keyword>
<dbReference type="Proteomes" id="UP001500782">
    <property type="component" value="Unassembled WGS sequence"/>
</dbReference>
<dbReference type="EMBL" id="BAAADJ010000021">
    <property type="protein sequence ID" value="GAA0329601.1"/>
    <property type="molecule type" value="Genomic_DNA"/>
</dbReference>
<name>A0ABP3FY11_9BACI</name>
<dbReference type="PIRSF" id="PIRSF010606">
    <property type="entry name" value="Spore_coat_CotJB"/>
    <property type="match status" value="1"/>
</dbReference>
<comment type="caution">
    <text evidence="2">The sequence shown here is derived from an EMBL/GenBank/DDBJ whole genome shotgun (WGS) entry which is preliminary data.</text>
</comment>
<gene>
    <name evidence="2" type="primary">cotJB</name>
    <name evidence="2" type="ORF">GCM10008967_20110</name>
</gene>
<feature type="domain" description="Protein CotJB" evidence="1">
    <location>
        <begin position="12"/>
        <end position="87"/>
    </location>
</feature>
<protein>
    <submittedName>
        <fullName evidence="2">Spore coat protein CotJB</fullName>
    </submittedName>
</protein>
<keyword evidence="3" id="KW-1185">Reference proteome</keyword>
<organism evidence="2 3">
    <name type="scientific">Bacillus carboniphilus</name>
    <dbReference type="NCBI Taxonomy" id="86663"/>
    <lineage>
        <taxon>Bacteria</taxon>
        <taxon>Bacillati</taxon>
        <taxon>Bacillota</taxon>
        <taxon>Bacilli</taxon>
        <taxon>Bacillales</taxon>
        <taxon>Bacillaceae</taxon>
        <taxon>Bacillus</taxon>
    </lineage>
</organism>